<sequence>MNPPYHSQPSMASSPSPTPQQATSPHINSRKAKRHYPTYVQPQDAAYPSPAVTRQASPFPQQQQQQQQQQPYAQQQSYAQQPYVQQPYVQQPYVQQPYVQQPYVQQQPVSTPSYPQPSPQPAYAQSPSFVNQTMHNMANMSLHSQDIPLVGQPPQIEDLQLDITSSPVPSNLTATGSSMAQADSRLKHATVNAFPYSNSMIKKSKIPLALMLQPYLSDPQVQVPVVSDTTVARCSRCKTYINPFVQFSAGALKWKCNMCGMDNDVPQEFDWDVTTQQQTDRYSRYELNYGCVDFVAPADYIMRPPQPPVYVFVIDTSFQAIQTGMIGVVADAILASLDKIPNEDGRTKVAFITADNAIAFYRLMSEEPEILVVGDLSDIYLPRASSDLMVNLVESRKAVEQLLARMKTMHNQGQVASNCLGSALQAARKLLAPTGGKMICFQASLPNVGEGIFKPKATTTTDKGHLNQPMMTPSSSFYKTFAGECTKLQICADMFVFGHPKEADADVTTLNIIPRFTGGQTHFYPAFHATHQADCLRLKQEVMSLLEQQIGLEAVMRTRCSEGIVCHAFYGNCTTRVPDIMALPNVPRDQSYCVELVLEDDIQTSHVYFQTALLYTTCFGERRIRVMNICLPVTKSLPELFSSINQVALTRVLCHQAIDKAANGKLRDGRDHLANRSAEIIQSYSKEVLGSPSNAQLSICRSLSLFPLLILSVLKTPAFHDAPVPTDVRTQSAILLRTLPVHSWVHLIHPQFYSIHNMPASAGTQDSNQCVLPPTIHLSSERLEAHGCYLLYDTQNIYLWIGKQAVPPLCKDLLDMPSIQEVQSGQVPMLPQLASPISQKLNAIIQYLQKARQTSYYPTIYIVREDGDPILRSRFLSHLIEDRQPTGPTNAGANQQDVSSGMSYFQWLGYVRAKSQ</sequence>
<dbReference type="GO" id="GO:0070971">
    <property type="term" value="C:endoplasmic reticulum exit site"/>
    <property type="evidence" value="ECO:0007669"/>
    <property type="project" value="TreeGrafter"/>
</dbReference>
<evidence type="ECO:0000259" key="17">
    <source>
        <dbReference type="Pfam" id="PF08033"/>
    </source>
</evidence>
<dbReference type="OrthoDB" id="49016at2759"/>
<dbReference type="Gene3D" id="1.20.120.730">
    <property type="entry name" value="Sec23/Sec24 helical domain"/>
    <property type="match status" value="1"/>
</dbReference>
<dbReference type="PANTHER" id="PTHR13803:SF39">
    <property type="entry name" value="SECRETORY 24AB, ISOFORM A"/>
    <property type="match status" value="1"/>
</dbReference>
<dbReference type="SUPFAM" id="SSF53300">
    <property type="entry name" value="vWA-like"/>
    <property type="match status" value="1"/>
</dbReference>
<dbReference type="GO" id="GO:0008270">
    <property type="term" value="F:zinc ion binding"/>
    <property type="evidence" value="ECO:0007669"/>
    <property type="project" value="InterPro"/>
</dbReference>
<dbReference type="EMBL" id="LUGH01000396">
    <property type="protein sequence ID" value="OBZ85433.1"/>
    <property type="molecule type" value="Genomic_DNA"/>
</dbReference>
<evidence type="ECO:0000256" key="2">
    <source>
        <dbReference type="ARBA" id="ARBA00004496"/>
    </source>
</evidence>
<dbReference type="Pfam" id="PF00626">
    <property type="entry name" value="Gelsolin"/>
    <property type="match status" value="1"/>
</dbReference>
<dbReference type="GO" id="GO:0000149">
    <property type="term" value="F:SNARE binding"/>
    <property type="evidence" value="ECO:0007669"/>
    <property type="project" value="TreeGrafter"/>
</dbReference>
<organism evidence="18 19">
    <name type="scientific">Choanephora cucurbitarum</name>
    <dbReference type="NCBI Taxonomy" id="101091"/>
    <lineage>
        <taxon>Eukaryota</taxon>
        <taxon>Fungi</taxon>
        <taxon>Fungi incertae sedis</taxon>
        <taxon>Mucoromycota</taxon>
        <taxon>Mucoromycotina</taxon>
        <taxon>Mucoromycetes</taxon>
        <taxon>Mucorales</taxon>
        <taxon>Mucorineae</taxon>
        <taxon>Choanephoraceae</taxon>
        <taxon>Choanephoroideae</taxon>
        <taxon>Choanephora</taxon>
    </lineage>
</organism>
<evidence type="ECO:0000256" key="7">
    <source>
        <dbReference type="ARBA" id="ARBA00022824"/>
    </source>
</evidence>
<evidence type="ECO:0000256" key="9">
    <source>
        <dbReference type="ARBA" id="ARBA00022927"/>
    </source>
</evidence>
<dbReference type="InterPro" id="IPR006896">
    <property type="entry name" value="Sec23/24_trunk_dom"/>
</dbReference>
<feature type="region of interest" description="Disordered" evidence="12">
    <location>
        <begin position="104"/>
        <end position="126"/>
    </location>
</feature>
<comment type="caution">
    <text evidence="18">The sequence shown here is derived from an EMBL/GenBank/DDBJ whole genome shotgun (WGS) entry which is preliminary data.</text>
</comment>
<evidence type="ECO:0000259" key="13">
    <source>
        <dbReference type="Pfam" id="PF00626"/>
    </source>
</evidence>
<dbReference type="Gene3D" id="3.40.50.410">
    <property type="entry name" value="von Willebrand factor, type A domain"/>
    <property type="match status" value="1"/>
</dbReference>
<dbReference type="Pfam" id="PF04810">
    <property type="entry name" value="zf-Sec23_Sec24"/>
    <property type="match status" value="1"/>
</dbReference>
<feature type="compositionally biased region" description="Low complexity" evidence="12">
    <location>
        <begin position="104"/>
        <end position="113"/>
    </location>
</feature>
<dbReference type="Gene3D" id="2.30.30.380">
    <property type="entry name" value="Zn-finger domain of Sec23/24"/>
    <property type="match status" value="1"/>
</dbReference>
<keyword evidence="6" id="KW-0963">Cytoplasm</keyword>
<evidence type="ECO:0000256" key="10">
    <source>
        <dbReference type="ARBA" id="ARBA00023034"/>
    </source>
</evidence>
<comment type="subcellular location">
    <subcellularLocation>
        <location evidence="2">Cytoplasm</location>
    </subcellularLocation>
    <subcellularLocation>
        <location evidence="3">Endoplasmic reticulum membrane</location>
    </subcellularLocation>
    <subcellularLocation>
        <location evidence="1">Golgi apparatus membrane</location>
    </subcellularLocation>
</comment>
<keyword evidence="9" id="KW-0653">Protein transport</keyword>
<dbReference type="Pfam" id="PF08033">
    <property type="entry name" value="Sec23_BS"/>
    <property type="match status" value="1"/>
</dbReference>
<evidence type="ECO:0000256" key="6">
    <source>
        <dbReference type="ARBA" id="ARBA00022490"/>
    </source>
</evidence>
<dbReference type="Gene3D" id="3.40.20.10">
    <property type="entry name" value="Severin"/>
    <property type="match status" value="1"/>
</dbReference>
<feature type="compositionally biased region" description="Low complexity" evidence="12">
    <location>
        <begin position="7"/>
        <end position="25"/>
    </location>
</feature>
<dbReference type="PANTHER" id="PTHR13803">
    <property type="entry name" value="SEC24-RELATED PROTEIN"/>
    <property type="match status" value="1"/>
</dbReference>
<dbReference type="GO" id="GO:0030127">
    <property type="term" value="C:COPII vesicle coat"/>
    <property type="evidence" value="ECO:0007669"/>
    <property type="project" value="InterPro"/>
</dbReference>
<dbReference type="Proteomes" id="UP000093000">
    <property type="component" value="Unassembled WGS sequence"/>
</dbReference>
<dbReference type="InterPro" id="IPR007123">
    <property type="entry name" value="Gelsolin-like_dom"/>
</dbReference>
<dbReference type="GO" id="GO:0000139">
    <property type="term" value="C:Golgi membrane"/>
    <property type="evidence" value="ECO:0007669"/>
    <property type="project" value="UniProtKB-SubCell"/>
</dbReference>
<dbReference type="InterPro" id="IPR006895">
    <property type="entry name" value="Znf_Sec23_Sec24"/>
</dbReference>
<feature type="domain" description="Sec23/Sec24 beta-sandwich" evidence="17">
    <location>
        <begin position="551"/>
        <end position="634"/>
    </location>
</feature>
<dbReference type="Pfam" id="PF04815">
    <property type="entry name" value="Sec23_helical"/>
    <property type="match status" value="1"/>
</dbReference>
<dbReference type="InterPro" id="IPR029006">
    <property type="entry name" value="ADF-H/Gelsolin-like_dom_sf"/>
</dbReference>
<feature type="domain" description="Sec23/Sec24 trunk" evidence="15">
    <location>
        <begin position="305"/>
        <end position="541"/>
    </location>
</feature>
<evidence type="ECO:0000256" key="4">
    <source>
        <dbReference type="ARBA" id="ARBA00008334"/>
    </source>
</evidence>
<feature type="region of interest" description="Disordered" evidence="12">
    <location>
        <begin position="1"/>
        <end position="78"/>
    </location>
</feature>
<evidence type="ECO:0000256" key="12">
    <source>
        <dbReference type="SAM" id="MobiDB-lite"/>
    </source>
</evidence>
<dbReference type="SUPFAM" id="SSF82919">
    <property type="entry name" value="Zn-finger domain of Sec23/24"/>
    <property type="match status" value="1"/>
</dbReference>
<keyword evidence="5" id="KW-0813">Transport</keyword>
<dbReference type="InterPro" id="IPR012990">
    <property type="entry name" value="Beta-sandwich_Sec23_24"/>
</dbReference>
<dbReference type="InParanoid" id="A0A1C7N8L2"/>
<keyword evidence="7" id="KW-0256">Endoplasmic reticulum</keyword>
<evidence type="ECO:0000256" key="1">
    <source>
        <dbReference type="ARBA" id="ARBA00004394"/>
    </source>
</evidence>
<evidence type="ECO:0000259" key="16">
    <source>
        <dbReference type="Pfam" id="PF04815"/>
    </source>
</evidence>
<dbReference type="FunCoup" id="A0A1C7N8L2">
    <property type="interactions" value="441"/>
</dbReference>
<proteinExistence type="inferred from homology"/>
<comment type="similarity">
    <text evidence="4">Belongs to the SEC23/SEC24 family. SEC24 subfamily.</text>
</comment>
<dbReference type="InterPro" id="IPR006900">
    <property type="entry name" value="Sec23/24_helical_dom"/>
</dbReference>
<evidence type="ECO:0000256" key="5">
    <source>
        <dbReference type="ARBA" id="ARBA00022448"/>
    </source>
</evidence>
<dbReference type="InterPro" id="IPR036175">
    <property type="entry name" value="Sec23/24_helical_dom_sf"/>
</dbReference>
<evidence type="ECO:0000313" key="19">
    <source>
        <dbReference type="Proteomes" id="UP000093000"/>
    </source>
</evidence>
<reference evidence="18 19" key="1">
    <citation type="submission" date="2016-03" db="EMBL/GenBank/DDBJ databases">
        <title>Choanephora cucurbitarum.</title>
        <authorList>
            <person name="Min B."/>
            <person name="Park H."/>
            <person name="Park J.-H."/>
            <person name="Shin H.-D."/>
            <person name="Choi I.-G."/>
        </authorList>
    </citation>
    <scope>NUCLEOTIDE SEQUENCE [LARGE SCALE GENOMIC DNA]</scope>
    <source>
        <strain evidence="18 19">KUS-F28377</strain>
    </source>
</reference>
<dbReference type="InterPro" id="IPR036180">
    <property type="entry name" value="Gelsolin-like_dom_sf"/>
</dbReference>
<evidence type="ECO:0000256" key="8">
    <source>
        <dbReference type="ARBA" id="ARBA00022892"/>
    </source>
</evidence>
<dbReference type="AlphaFoldDB" id="A0A1C7N8L2"/>
<keyword evidence="11" id="KW-0472">Membrane</keyword>
<dbReference type="STRING" id="101091.A0A1C7N8L2"/>
<evidence type="ECO:0000256" key="3">
    <source>
        <dbReference type="ARBA" id="ARBA00004586"/>
    </source>
</evidence>
<evidence type="ECO:0000256" key="11">
    <source>
        <dbReference type="ARBA" id="ARBA00023136"/>
    </source>
</evidence>
<feature type="domain" description="Gelsolin-like" evidence="13">
    <location>
        <begin position="771"/>
        <end position="833"/>
    </location>
</feature>
<dbReference type="Pfam" id="PF04811">
    <property type="entry name" value="Sec23_trunk"/>
    <property type="match status" value="1"/>
</dbReference>
<dbReference type="GO" id="GO:0006886">
    <property type="term" value="P:intracellular protein transport"/>
    <property type="evidence" value="ECO:0007669"/>
    <property type="project" value="InterPro"/>
</dbReference>
<dbReference type="Gene3D" id="2.60.40.1670">
    <property type="entry name" value="beta-sandwich domain of Sec23/24"/>
    <property type="match status" value="1"/>
</dbReference>
<dbReference type="InterPro" id="IPR036174">
    <property type="entry name" value="Znf_Sec23_Sec24_sf"/>
</dbReference>
<keyword evidence="10" id="KW-0333">Golgi apparatus</keyword>
<dbReference type="SUPFAM" id="SSF81811">
    <property type="entry name" value="Helical domain of Sec23/24"/>
    <property type="match status" value="1"/>
</dbReference>
<dbReference type="GO" id="GO:0090110">
    <property type="term" value="P:COPII-coated vesicle cargo loading"/>
    <property type="evidence" value="ECO:0007669"/>
    <property type="project" value="TreeGrafter"/>
</dbReference>
<dbReference type="InterPro" id="IPR036465">
    <property type="entry name" value="vWFA_dom_sf"/>
</dbReference>
<feature type="domain" description="Sec23/Sec24 helical" evidence="16">
    <location>
        <begin position="645"/>
        <end position="744"/>
    </location>
</feature>
<feature type="compositionally biased region" description="Low complexity" evidence="12">
    <location>
        <begin position="55"/>
        <end position="78"/>
    </location>
</feature>
<evidence type="ECO:0000259" key="14">
    <source>
        <dbReference type="Pfam" id="PF04810"/>
    </source>
</evidence>
<keyword evidence="19" id="KW-1185">Reference proteome</keyword>
<dbReference type="SUPFAM" id="SSF81995">
    <property type="entry name" value="beta-sandwich domain of Sec23/24"/>
    <property type="match status" value="1"/>
</dbReference>
<dbReference type="SUPFAM" id="SSF82754">
    <property type="entry name" value="C-terminal, gelsolin-like domain of Sec23/24"/>
    <property type="match status" value="1"/>
</dbReference>
<keyword evidence="8" id="KW-0931">ER-Golgi transport</keyword>
<dbReference type="GO" id="GO:0005789">
    <property type="term" value="C:endoplasmic reticulum membrane"/>
    <property type="evidence" value="ECO:0007669"/>
    <property type="project" value="UniProtKB-SubCell"/>
</dbReference>
<accession>A0A1C7N8L2</accession>
<gene>
    <name evidence="18" type="primary">SEC24_2</name>
    <name evidence="18" type="ORF">A0J61_06510</name>
</gene>
<dbReference type="InterPro" id="IPR050550">
    <property type="entry name" value="SEC23_SEC24_subfamily"/>
</dbReference>
<feature type="domain" description="Zinc finger Sec23/Sec24-type" evidence="14">
    <location>
        <begin position="233"/>
        <end position="269"/>
    </location>
</feature>
<evidence type="ECO:0000313" key="18">
    <source>
        <dbReference type="EMBL" id="OBZ85433.1"/>
    </source>
</evidence>
<name>A0A1C7N8L2_9FUNG</name>
<protein>
    <submittedName>
        <fullName evidence="18">Protein transport protein SEC24</fullName>
    </submittedName>
</protein>
<evidence type="ECO:0000259" key="15">
    <source>
        <dbReference type="Pfam" id="PF04811"/>
    </source>
</evidence>